<keyword evidence="4 14" id="KW-0808">Transferase</keyword>
<dbReference type="GeneID" id="107431104"/>
<dbReference type="InterPro" id="IPR001245">
    <property type="entry name" value="Ser-Thr/Tyr_kinase_cat_dom"/>
</dbReference>
<gene>
    <name evidence="21" type="primary">LOC107431104</name>
</gene>
<dbReference type="SMART" id="SM00473">
    <property type="entry name" value="PAN_AP"/>
    <property type="match status" value="1"/>
</dbReference>
<dbReference type="PROSITE" id="PS50927">
    <property type="entry name" value="BULB_LECTIN"/>
    <property type="match status" value="1"/>
</dbReference>
<feature type="signal peptide" evidence="16">
    <location>
        <begin position="1"/>
        <end position="25"/>
    </location>
</feature>
<protein>
    <recommendedName>
        <fullName evidence="14">Receptor-like serine/threonine-protein kinase</fullName>
        <ecNumber evidence="14">2.7.11.1</ecNumber>
    </recommendedName>
</protein>
<feature type="domain" description="Bulb-type lectin" evidence="18">
    <location>
        <begin position="28"/>
        <end position="149"/>
    </location>
</feature>
<evidence type="ECO:0000256" key="7">
    <source>
        <dbReference type="ARBA" id="ARBA00022741"/>
    </source>
</evidence>
<feature type="chain" id="PRO_5046529969" description="Receptor-like serine/threonine-protein kinase" evidence="16">
    <location>
        <begin position="26"/>
        <end position="847"/>
    </location>
</feature>
<dbReference type="InterPro" id="IPR024171">
    <property type="entry name" value="SRK-like_kinase"/>
</dbReference>
<dbReference type="EC" id="2.7.11.1" evidence="14"/>
<keyword evidence="20" id="KW-1185">Reference proteome</keyword>
<dbReference type="Gene3D" id="1.10.510.10">
    <property type="entry name" value="Transferase(Phosphotransferase) domain 1"/>
    <property type="match status" value="1"/>
</dbReference>
<dbReference type="CDD" id="cd00028">
    <property type="entry name" value="B_lectin"/>
    <property type="match status" value="1"/>
</dbReference>
<evidence type="ECO:0000259" key="19">
    <source>
        <dbReference type="PROSITE" id="PS50948"/>
    </source>
</evidence>
<dbReference type="PANTHER" id="PTHR27002:SF900">
    <property type="entry name" value="S-LOCUS LECTIN KINASE FAMILY PROTEIN"/>
    <property type="match status" value="1"/>
</dbReference>
<dbReference type="Pfam" id="PF08276">
    <property type="entry name" value="PAN_2"/>
    <property type="match status" value="1"/>
</dbReference>
<dbReference type="PIRSF" id="PIRSF000641">
    <property type="entry name" value="SRK"/>
    <property type="match status" value="1"/>
</dbReference>
<sequence length="847" mass="95028">MGILSSTTFFITTIILLSFSDSSIALDTIFGTQAITDTENSTLVSKYGKFELGFFSPGSSSNRYVGIWYKDIPCKTVVWVANRQNPIIDSSGILMINRTGHLVLLGKRSIVVWSARPTKSLQAPILQLFDTGNLVLIDKKDDENSDNNYLWQSFDYPSDTLLPGMKFGWDLRTGIGRHIIPWKSPDDPAPGDFAWGVTLCEYPESQTWKGSNKYYRDGPWNGLRCTGTPELKPNLLFSYEYVHHKDEVYYMFHLKNESVKTRLVVNQTNGYIRTRYAWNSGTQSWDGFSSMPKDVCDGYGLCGANGNCVIWEAPVCQCLKGFTRKGNFLDWSQGCARNKPLDCLDKHLSGFVKISGLKLPDTTHAWANASLNLKECKAKCLSKCSCTAYTDYNISGKKSGCAMWFGDSIDIREFQAGGQDLYVRLHASDLGGDGERMVKIGVVIVAVFVVACGLVLLACYIRQVRTRKCLKATIEMIENLNNESQAENLDVIFFDLDKIVKATCNFSSDNKLGEGGFGPVYKGTLEDGREIAVKRLSKSSLQGVNEFKNEVALIAKLQHRNLVKLLGCCLKGEEKMLVYEYMPNSSLNSFIFDKTKSKLLDWSKRFHIIGGIARGLLYLHQDSRLRIIHRDLKTSNILLDIEMNPKISDFGMARAFGGNQSEGNTNRVVGTYGYMAPEYAIDGLFSVKSDVFSYGILLLEIICGKRNRGLYYPNHTCNLVVHAWRLWKEGRSLELIDPWLKDSSDLSEVLRSTHIGLLCVQEHPEDRPNMSYMVLMLGSESTLPQPKQPAYSFSKDIIVADSPSSKQESFSTNEITITTLAPRLKFVITVLMLSLLTFQCVRSKLVL</sequence>
<keyword evidence="7 14" id="KW-0547">Nucleotide-binding</keyword>
<dbReference type="InterPro" id="IPR011009">
    <property type="entry name" value="Kinase-like_dom_sf"/>
</dbReference>
<evidence type="ECO:0000256" key="8">
    <source>
        <dbReference type="ARBA" id="ARBA00022777"/>
    </source>
</evidence>
<evidence type="ECO:0000256" key="1">
    <source>
        <dbReference type="ARBA" id="ARBA00004251"/>
    </source>
</evidence>
<keyword evidence="13" id="KW-0325">Glycoprotein</keyword>
<proteinExistence type="inferred from homology"/>
<keyword evidence="3 14" id="KW-0723">Serine/threonine-protein kinase</keyword>
<reference evidence="20" key="1">
    <citation type="submission" date="2025-05" db="UniProtKB">
        <authorList>
            <consortium name="RefSeq"/>
        </authorList>
    </citation>
    <scope>NUCLEOTIDE SEQUENCE [LARGE SCALE GENOMIC DNA]</scope>
</reference>
<evidence type="ECO:0000256" key="6">
    <source>
        <dbReference type="ARBA" id="ARBA00022729"/>
    </source>
</evidence>
<dbReference type="PANTHER" id="PTHR27002">
    <property type="entry name" value="RECEPTOR-LIKE SERINE/THREONINE-PROTEIN KINASE SD1-8"/>
    <property type="match status" value="1"/>
</dbReference>
<evidence type="ECO:0000313" key="21">
    <source>
        <dbReference type="RefSeq" id="XP_060669949.1"/>
    </source>
</evidence>
<accession>A0ABM3ZZN5</accession>
<keyword evidence="9 14" id="KW-0067">ATP-binding</keyword>
<evidence type="ECO:0000256" key="12">
    <source>
        <dbReference type="ARBA" id="ARBA00023157"/>
    </source>
</evidence>
<comment type="similarity">
    <text evidence="14">Belongs to the protein kinase superfamily. Ser/Thr protein kinase family.</text>
</comment>
<feature type="domain" description="Apple" evidence="19">
    <location>
        <begin position="343"/>
        <end position="426"/>
    </location>
</feature>
<dbReference type="Pfam" id="PF00954">
    <property type="entry name" value="S_locus_glycop"/>
    <property type="match status" value="1"/>
</dbReference>
<name>A0ABM3ZZN5_ZIZJJ</name>
<evidence type="ECO:0000256" key="4">
    <source>
        <dbReference type="ARBA" id="ARBA00022679"/>
    </source>
</evidence>
<dbReference type="InterPro" id="IPR008271">
    <property type="entry name" value="Ser/Thr_kinase_AS"/>
</dbReference>
<dbReference type="Gene3D" id="3.30.200.20">
    <property type="entry name" value="Phosphorylase Kinase, domain 1"/>
    <property type="match status" value="1"/>
</dbReference>
<keyword evidence="10 15" id="KW-1133">Transmembrane helix</keyword>
<dbReference type="Pfam" id="PF07714">
    <property type="entry name" value="PK_Tyr_Ser-Thr"/>
    <property type="match status" value="1"/>
</dbReference>
<keyword evidence="8 14" id="KW-0418">Kinase</keyword>
<dbReference type="InterPro" id="IPR003609">
    <property type="entry name" value="Pan_app"/>
</dbReference>
<comment type="catalytic activity">
    <reaction evidence="14">
        <text>L-threonyl-[protein] + ATP = O-phospho-L-threonyl-[protein] + ADP + H(+)</text>
        <dbReference type="Rhea" id="RHEA:46608"/>
        <dbReference type="Rhea" id="RHEA-COMP:11060"/>
        <dbReference type="Rhea" id="RHEA-COMP:11605"/>
        <dbReference type="ChEBI" id="CHEBI:15378"/>
        <dbReference type="ChEBI" id="CHEBI:30013"/>
        <dbReference type="ChEBI" id="CHEBI:30616"/>
        <dbReference type="ChEBI" id="CHEBI:61977"/>
        <dbReference type="ChEBI" id="CHEBI:456216"/>
        <dbReference type="EC" id="2.7.11.1"/>
    </reaction>
</comment>
<dbReference type="PROSITE" id="PS50948">
    <property type="entry name" value="PAN"/>
    <property type="match status" value="1"/>
</dbReference>
<dbReference type="CDD" id="cd14066">
    <property type="entry name" value="STKc_IRAK"/>
    <property type="match status" value="1"/>
</dbReference>
<dbReference type="Pfam" id="PF11883">
    <property type="entry name" value="DUF3403"/>
    <property type="match status" value="1"/>
</dbReference>
<evidence type="ECO:0000259" key="18">
    <source>
        <dbReference type="PROSITE" id="PS50927"/>
    </source>
</evidence>
<comment type="catalytic activity">
    <reaction evidence="14">
        <text>L-seryl-[protein] + ATP = O-phospho-L-seryl-[protein] + ADP + H(+)</text>
        <dbReference type="Rhea" id="RHEA:17989"/>
        <dbReference type="Rhea" id="RHEA-COMP:9863"/>
        <dbReference type="Rhea" id="RHEA-COMP:11604"/>
        <dbReference type="ChEBI" id="CHEBI:15378"/>
        <dbReference type="ChEBI" id="CHEBI:29999"/>
        <dbReference type="ChEBI" id="CHEBI:30616"/>
        <dbReference type="ChEBI" id="CHEBI:83421"/>
        <dbReference type="ChEBI" id="CHEBI:456216"/>
        <dbReference type="EC" id="2.7.11.1"/>
    </reaction>
</comment>
<evidence type="ECO:0000256" key="3">
    <source>
        <dbReference type="ARBA" id="ARBA00022527"/>
    </source>
</evidence>
<dbReference type="Proteomes" id="UP001652623">
    <property type="component" value="Chromosome 1"/>
</dbReference>
<dbReference type="InterPro" id="IPR000719">
    <property type="entry name" value="Prot_kinase_dom"/>
</dbReference>
<evidence type="ECO:0000313" key="20">
    <source>
        <dbReference type="Proteomes" id="UP001652623"/>
    </source>
</evidence>
<evidence type="ECO:0000256" key="9">
    <source>
        <dbReference type="ARBA" id="ARBA00022840"/>
    </source>
</evidence>
<keyword evidence="5 15" id="KW-0812">Transmembrane</keyword>
<dbReference type="SMART" id="SM00108">
    <property type="entry name" value="B_lectin"/>
    <property type="match status" value="1"/>
</dbReference>
<evidence type="ECO:0000256" key="2">
    <source>
        <dbReference type="ARBA" id="ARBA00022475"/>
    </source>
</evidence>
<dbReference type="Gene3D" id="2.90.10.10">
    <property type="entry name" value="Bulb-type lectin domain"/>
    <property type="match status" value="1"/>
</dbReference>
<evidence type="ECO:0000256" key="5">
    <source>
        <dbReference type="ARBA" id="ARBA00022692"/>
    </source>
</evidence>
<evidence type="ECO:0000256" key="10">
    <source>
        <dbReference type="ARBA" id="ARBA00022989"/>
    </source>
</evidence>
<evidence type="ECO:0000256" key="16">
    <source>
        <dbReference type="SAM" id="SignalP"/>
    </source>
</evidence>
<dbReference type="InterPro" id="IPR001480">
    <property type="entry name" value="Bulb-type_lectin_dom"/>
</dbReference>
<keyword evidence="2" id="KW-1003">Cell membrane</keyword>
<keyword evidence="11 15" id="KW-0472">Membrane</keyword>
<dbReference type="RefSeq" id="XP_060669949.1">
    <property type="nucleotide sequence ID" value="XM_060813966.1"/>
</dbReference>
<feature type="transmembrane region" description="Helical" evidence="15">
    <location>
        <begin position="440"/>
        <end position="461"/>
    </location>
</feature>
<keyword evidence="6 16" id="KW-0732">Signal</keyword>
<dbReference type="CDD" id="cd01098">
    <property type="entry name" value="PAN_AP_plant"/>
    <property type="match status" value="1"/>
</dbReference>
<dbReference type="InterPro" id="IPR021820">
    <property type="entry name" value="S-locus_recpt_kinase_C"/>
</dbReference>
<evidence type="ECO:0000256" key="13">
    <source>
        <dbReference type="ARBA" id="ARBA00023180"/>
    </source>
</evidence>
<dbReference type="InterPro" id="IPR036426">
    <property type="entry name" value="Bulb-type_lectin_dom_sf"/>
</dbReference>
<comment type="subcellular location">
    <subcellularLocation>
        <location evidence="1">Cell membrane</location>
        <topology evidence="1">Single-pass type I membrane protein</topology>
    </subcellularLocation>
</comment>
<dbReference type="PROSITE" id="PS00108">
    <property type="entry name" value="PROTEIN_KINASE_ST"/>
    <property type="match status" value="1"/>
</dbReference>
<dbReference type="SUPFAM" id="SSF56112">
    <property type="entry name" value="Protein kinase-like (PK-like)"/>
    <property type="match status" value="1"/>
</dbReference>
<dbReference type="InterPro" id="IPR000858">
    <property type="entry name" value="S_locus_glycoprot_dom"/>
</dbReference>
<dbReference type="SUPFAM" id="SSF51110">
    <property type="entry name" value="alpha-D-mannose-specific plant lectins"/>
    <property type="match status" value="1"/>
</dbReference>
<dbReference type="SMART" id="SM00220">
    <property type="entry name" value="S_TKc"/>
    <property type="match status" value="1"/>
</dbReference>
<dbReference type="Pfam" id="PF01453">
    <property type="entry name" value="B_lectin"/>
    <property type="match status" value="1"/>
</dbReference>
<reference evidence="21" key="2">
    <citation type="submission" date="2025-08" db="UniProtKB">
        <authorList>
            <consortium name="RefSeq"/>
        </authorList>
    </citation>
    <scope>IDENTIFICATION</scope>
    <source>
        <tissue evidence="21">Seedling</tissue>
    </source>
</reference>
<organism evidence="20 21">
    <name type="scientific">Ziziphus jujuba</name>
    <name type="common">Chinese jujube</name>
    <name type="synonym">Ziziphus sativa</name>
    <dbReference type="NCBI Taxonomy" id="326968"/>
    <lineage>
        <taxon>Eukaryota</taxon>
        <taxon>Viridiplantae</taxon>
        <taxon>Streptophyta</taxon>
        <taxon>Embryophyta</taxon>
        <taxon>Tracheophyta</taxon>
        <taxon>Spermatophyta</taxon>
        <taxon>Magnoliopsida</taxon>
        <taxon>eudicotyledons</taxon>
        <taxon>Gunneridae</taxon>
        <taxon>Pentapetalae</taxon>
        <taxon>rosids</taxon>
        <taxon>fabids</taxon>
        <taxon>Rosales</taxon>
        <taxon>Rhamnaceae</taxon>
        <taxon>Paliureae</taxon>
        <taxon>Ziziphus</taxon>
    </lineage>
</organism>
<evidence type="ECO:0000256" key="15">
    <source>
        <dbReference type="SAM" id="Phobius"/>
    </source>
</evidence>
<keyword evidence="12" id="KW-1015">Disulfide bond</keyword>
<evidence type="ECO:0000256" key="11">
    <source>
        <dbReference type="ARBA" id="ARBA00023136"/>
    </source>
</evidence>
<feature type="domain" description="Protein kinase" evidence="17">
    <location>
        <begin position="506"/>
        <end position="783"/>
    </location>
</feature>
<evidence type="ECO:0000259" key="17">
    <source>
        <dbReference type="PROSITE" id="PS50011"/>
    </source>
</evidence>
<dbReference type="PROSITE" id="PS50011">
    <property type="entry name" value="PROTEIN_KINASE_DOM"/>
    <property type="match status" value="1"/>
</dbReference>
<evidence type="ECO:0000256" key="14">
    <source>
        <dbReference type="PIRNR" id="PIRNR000641"/>
    </source>
</evidence>